<dbReference type="GO" id="GO:0072546">
    <property type="term" value="C:EMC complex"/>
    <property type="evidence" value="ECO:0007669"/>
    <property type="project" value="InterPro"/>
</dbReference>
<protein>
    <submittedName>
        <fullName evidence="4">EMC1</fullName>
    </submittedName>
</protein>
<reference evidence="4" key="1">
    <citation type="submission" date="2021-01" db="EMBL/GenBank/DDBJ databases">
        <authorList>
            <person name="Li R."/>
            <person name="Bekaert M."/>
        </authorList>
    </citation>
    <scope>NUCLEOTIDE SEQUENCE</scope>
    <source>
        <strain evidence="4">Farmed</strain>
    </source>
</reference>
<feature type="domain" description="EMC1 first beta-propeller" evidence="3">
    <location>
        <begin position="18"/>
        <end position="409"/>
    </location>
</feature>
<dbReference type="InterPro" id="IPR026895">
    <property type="entry name" value="EMC1"/>
</dbReference>
<dbReference type="EMBL" id="CAHIKZ030005441">
    <property type="protein sequence ID" value="CAE1325238.1"/>
    <property type="molecule type" value="Genomic_DNA"/>
</dbReference>
<evidence type="ECO:0000256" key="2">
    <source>
        <dbReference type="SAM" id="SignalP"/>
    </source>
</evidence>
<organism evidence="4 5">
    <name type="scientific">Acanthosepion pharaonis</name>
    <name type="common">Pharaoh cuttlefish</name>
    <name type="synonym">Sepia pharaonis</name>
    <dbReference type="NCBI Taxonomy" id="158019"/>
    <lineage>
        <taxon>Eukaryota</taxon>
        <taxon>Metazoa</taxon>
        <taxon>Spiralia</taxon>
        <taxon>Lophotrochozoa</taxon>
        <taxon>Mollusca</taxon>
        <taxon>Cephalopoda</taxon>
        <taxon>Coleoidea</taxon>
        <taxon>Decapodiformes</taxon>
        <taxon>Sepiida</taxon>
        <taxon>Sepiina</taxon>
        <taxon>Sepiidae</taxon>
        <taxon>Acanthosepion</taxon>
    </lineage>
</organism>
<proteinExistence type="predicted"/>
<keyword evidence="2" id="KW-0732">Signal</keyword>
<keyword evidence="1" id="KW-0472">Membrane</keyword>
<evidence type="ECO:0000313" key="5">
    <source>
        <dbReference type="Proteomes" id="UP000597762"/>
    </source>
</evidence>
<evidence type="ECO:0000256" key="1">
    <source>
        <dbReference type="SAM" id="Phobius"/>
    </source>
</evidence>
<keyword evidence="5" id="KW-1185">Reference proteome</keyword>
<evidence type="ECO:0000259" key="3">
    <source>
        <dbReference type="Pfam" id="PF25293"/>
    </source>
</evidence>
<dbReference type="Proteomes" id="UP000597762">
    <property type="component" value="Unassembled WGS sequence"/>
</dbReference>
<keyword evidence="1" id="KW-0812">Transmembrane</keyword>
<feature type="transmembrane region" description="Helical" evidence="1">
    <location>
        <begin position="466"/>
        <end position="491"/>
    </location>
</feature>
<dbReference type="AlphaFoldDB" id="A0A812EKP5"/>
<feature type="transmembrane region" description="Helical" evidence="1">
    <location>
        <begin position="587"/>
        <end position="605"/>
    </location>
</feature>
<feature type="signal peptide" evidence="2">
    <location>
        <begin position="1"/>
        <end position="18"/>
    </location>
</feature>
<dbReference type="Pfam" id="PF25293">
    <property type="entry name" value="Beta-prop_EMC1_N"/>
    <property type="match status" value="1"/>
</dbReference>
<dbReference type="InterPro" id="IPR015943">
    <property type="entry name" value="WD40/YVTN_repeat-like_dom_sf"/>
</dbReference>
<dbReference type="SUPFAM" id="SSF50998">
    <property type="entry name" value="Quinoprotein alcohol dehydrogenase-like"/>
    <property type="match status" value="1"/>
</dbReference>
<feature type="transmembrane region" description="Helical" evidence="1">
    <location>
        <begin position="529"/>
        <end position="549"/>
    </location>
</feature>
<evidence type="ECO:0000313" key="4">
    <source>
        <dbReference type="EMBL" id="CAE1325238.1"/>
    </source>
</evidence>
<keyword evidence="1" id="KW-1133">Transmembrane helix</keyword>
<sequence length="606" mass="69760">MLAFLITVLLVFLQGATALFEDQAGKFDWMQRYVGRVDYLYWDQSHYMGKRLLVGTDKNALAAINVHNGSIAWRQILEEGEKGRINTLLHQGNGLVSVSGNGKFVRSWIPSSGFLQWETVLKHDPSSVATAVFVGNRRVESIAVLSGEILFNLKPTDGSEIFKVLLPDSDTVKYRHLHSIDRESYIVGVVAESHVVVVVVNGEGKIKTKTTVNAPWLKADTSCLITSDNLVCHDSTSMSIQTLVLLGGDTFIPTLLTDVSIKDSVIALEKAGHEISSVKSGIFVCRLQSGFIGLLKVGSNGLVTTVNTSPRLLSAQMTRHGDKQVLFTLESIDTEIVKMSGVDISTGSSLKDLSHKITYSKSYGQPLRCDALLFTKKDGHIGYKAIIRSEDYTLHLVHKAGRIAWRREEALAYILAVEMVDLPVSESQANFCFFFFLLVSFFFFFSFFFFLFLFFFFLFLFFFFLFLFFFFLFLFFFCFPFFLLFVSFFLFGFLFFFFSFFFFSSFLFSFLVFFLFFPFFFFPFFSFPFFFFFFSSFFFFLLLLLFPFFSSSSSFLFFLLLLLLVSFFSSFCFLFFFFLFPFFSSSSFLFFFLLLLLVSFFFFFFF</sequence>
<dbReference type="PANTHER" id="PTHR21573:SF0">
    <property type="entry name" value="ER MEMBRANE PROTEIN COMPLEX SUBUNIT 1"/>
    <property type="match status" value="1"/>
</dbReference>
<dbReference type="GO" id="GO:0034975">
    <property type="term" value="P:protein folding in endoplasmic reticulum"/>
    <property type="evidence" value="ECO:0007669"/>
    <property type="project" value="TreeGrafter"/>
</dbReference>
<dbReference type="OrthoDB" id="28092at2759"/>
<dbReference type="Gene3D" id="2.130.10.10">
    <property type="entry name" value="YVTN repeat-like/Quinoprotein amine dehydrogenase"/>
    <property type="match status" value="1"/>
</dbReference>
<comment type="caution">
    <text evidence="4">The sequence shown here is derived from an EMBL/GenBank/DDBJ whole genome shotgun (WGS) entry which is preliminary data.</text>
</comment>
<name>A0A812EKP5_ACAPH</name>
<dbReference type="InterPro" id="IPR011047">
    <property type="entry name" value="Quinoprotein_ADH-like_sf"/>
</dbReference>
<feature type="transmembrane region" description="Helical" evidence="1">
    <location>
        <begin position="433"/>
        <end position="459"/>
    </location>
</feature>
<feature type="chain" id="PRO_5032445397" evidence="2">
    <location>
        <begin position="19"/>
        <end position="606"/>
    </location>
</feature>
<feature type="transmembrane region" description="Helical" evidence="1">
    <location>
        <begin position="497"/>
        <end position="522"/>
    </location>
</feature>
<accession>A0A812EKP5</accession>
<dbReference type="InterPro" id="IPR058545">
    <property type="entry name" value="Beta-prop_EMC1_1st"/>
</dbReference>
<feature type="transmembrane region" description="Helical" evidence="1">
    <location>
        <begin position="555"/>
        <end position="580"/>
    </location>
</feature>
<gene>
    <name evidence="4" type="ORF">SPHA_74862</name>
</gene>
<dbReference type="PANTHER" id="PTHR21573">
    <property type="entry name" value="ER MEMBRANE PROTEIN COMPLEX SUBUNIT 1"/>
    <property type="match status" value="1"/>
</dbReference>